<evidence type="ECO:0000313" key="4">
    <source>
        <dbReference type="Proteomes" id="UP001211907"/>
    </source>
</evidence>
<feature type="region of interest" description="Disordered" evidence="1">
    <location>
        <begin position="229"/>
        <end position="260"/>
    </location>
</feature>
<feature type="compositionally biased region" description="Gly residues" evidence="1">
    <location>
        <begin position="1130"/>
        <end position="1140"/>
    </location>
</feature>
<proteinExistence type="predicted"/>
<dbReference type="AlphaFoldDB" id="A0AAD5T2E3"/>
<feature type="compositionally biased region" description="Polar residues" evidence="1">
    <location>
        <begin position="1186"/>
        <end position="1204"/>
    </location>
</feature>
<feature type="non-terminal residue" evidence="3">
    <location>
        <position position="1229"/>
    </location>
</feature>
<feature type="region of interest" description="Disordered" evidence="1">
    <location>
        <begin position="1096"/>
        <end position="1229"/>
    </location>
</feature>
<gene>
    <name evidence="3" type="ORF">HK100_010393</name>
</gene>
<feature type="region of interest" description="Disordered" evidence="1">
    <location>
        <begin position="820"/>
        <end position="902"/>
    </location>
</feature>
<dbReference type="EMBL" id="JADGJH010000571">
    <property type="protein sequence ID" value="KAJ3126202.1"/>
    <property type="molecule type" value="Genomic_DNA"/>
</dbReference>
<dbReference type="Proteomes" id="UP001211907">
    <property type="component" value="Unassembled WGS sequence"/>
</dbReference>
<feature type="compositionally biased region" description="Low complexity" evidence="1">
    <location>
        <begin position="1162"/>
        <end position="1185"/>
    </location>
</feature>
<name>A0AAD5T2E3_9FUNG</name>
<feature type="region of interest" description="Disordered" evidence="1">
    <location>
        <begin position="543"/>
        <end position="568"/>
    </location>
</feature>
<feature type="region of interest" description="Disordered" evidence="1">
    <location>
        <begin position="740"/>
        <end position="781"/>
    </location>
</feature>
<comment type="caution">
    <text evidence="3">The sequence shown here is derived from an EMBL/GenBank/DDBJ whole genome shotgun (WGS) entry which is preliminary data.</text>
</comment>
<feature type="compositionally biased region" description="Low complexity" evidence="1">
    <location>
        <begin position="877"/>
        <end position="901"/>
    </location>
</feature>
<organism evidence="3 4">
    <name type="scientific">Physocladia obscura</name>
    <dbReference type="NCBI Taxonomy" id="109957"/>
    <lineage>
        <taxon>Eukaryota</taxon>
        <taxon>Fungi</taxon>
        <taxon>Fungi incertae sedis</taxon>
        <taxon>Chytridiomycota</taxon>
        <taxon>Chytridiomycota incertae sedis</taxon>
        <taxon>Chytridiomycetes</taxon>
        <taxon>Chytridiales</taxon>
        <taxon>Chytriomycetaceae</taxon>
        <taxon>Physocladia</taxon>
    </lineage>
</organism>
<feature type="region of interest" description="Disordered" evidence="1">
    <location>
        <begin position="287"/>
        <end position="366"/>
    </location>
</feature>
<feature type="compositionally biased region" description="Acidic residues" evidence="1">
    <location>
        <begin position="231"/>
        <end position="260"/>
    </location>
</feature>
<evidence type="ECO:0000256" key="1">
    <source>
        <dbReference type="SAM" id="MobiDB-lite"/>
    </source>
</evidence>
<reference evidence="3" key="1">
    <citation type="submission" date="2020-05" db="EMBL/GenBank/DDBJ databases">
        <title>Phylogenomic resolution of chytrid fungi.</title>
        <authorList>
            <person name="Stajich J.E."/>
            <person name="Amses K."/>
            <person name="Simmons R."/>
            <person name="Seto K."/>
            <person name="Myers J."/>
            <person name="Bonds A."/>
            <person name="Quandt C.A."/>
            <person name="Barry K."/>
            <person name="Liu P."/>
            <person name="Grigoriev I."/>
            <person name="Longcore J.E."/>
            <person name="James T.Y."/>
        </authorList>
    </citation>
    <scope>NUCLEOTIDE SEQUENCE</scope>
    <source>
        <strain evidence="3">JEL0513</strain>
    </source>
</reference>
<accession>A0AAD5T2E3</accession>
<feature type="chain" id="PRO_5042010196" evidence="2">
    <location>
        <begin position="20"/>
        <end position="1229"/>
    </location>
</feature>
<sequence>MGVLYSLLLSALIVGLATGIAIAHAAWVERRRIEKAKEDERRRGPRRRIISDSLSPVLSNSDFNQHLYRKAQQQPQQQHQQQQFYVNSKAASNFTHDDRRGFNQQDSFRSSFSSNQLFNAQAQQHQPIENFNSHRQFQNRAQQETRFQPPAQQKISDRQFQLQKQISPSQSSLTNLAFIGNNGNNNSNNNNGLLHRHRTLDTESKGNYEKFQSIAASSKKLIPQLASKNEEIDDEVMVQSEDAEEGGDEDAEEGNEDVEEEIEDEVAQKDQNIRKLNIPVAETAAASPFSVGKRRRDEEQIPGTPKEKVISDRLQKIRRSVEGSSNPATPIHKPTTRKSDQFKSAAALTTGNKRKSTHTTVEHMKESIKSQLISAVDEDVEKDMREEDGWITPARYRQKKRRRDIEGSSVSVVADEHDYGNEGKEDKVGPPVLPVNPSPRLAPASTKRGRVKMSSVTPLKESQRREHQLHITKAPTPLLRKPLSDEAVRILVSAKLDGIASSEGTPFRKVKFADEAGLSLEAGPSPSPFGKFDNKNIASGTVEEFGKPGASDRLFGAPIYSSKPEEKKRDAVLSLSDLTSSAKQPESKSFETSGSSLFANLASPPKLKDNISFSGFDSLGAVSEDKSKGVVSEQTLGSFAAPVSLPATNEFVTTTEKTGSTAISFGNGGNLTSSDATTGGLNFGNVSNTENKTDVPAVSSVSFGSSVSGDKLSAPSVKPLVFAGFGSSTATEAVKPAISFGTTPSLTTTTEAPKPLPSEFGFSIPSISNKDTLPTTTDTPANGFTLAAATSLASSGETQKSTFSFGTPVSGTALAFGTSTVNPSGEKKSESSSSFSFGNPATSTLPTTAVPTTTPSGPGFNGFSGSSATSGVPATQTPASSSGFTFGSSTPSTAPIASTPSFGAPSSSTALSSFNFGVTQTTATAAPAAAATPAPSGFNFGTPASTANVPSSFGFGNATKSSQQSGASFGVTPSGAGAPAFGVSAPSFGSSQSISTTSSTPSFAFGTAASNATPTPTFGSTNSTSTTPAFSTFGSSGTTAAVTPFGNMNGSSSTPAVANSSSSSTPAFNSTAAPTAFGGASAQVFGAANPNSSFGTSASAPGFGQNPTNGSTFTFGSSTGGQLQQQQNSGSGGFNFGGGNSSPAFGAPAAPGTSFQFGVAGNGSTFGQQNGSSSGFGFGQPQQPQASTSSFAFGSSQLGGQTPAQFAFGGGNQPSNSSNTSNLFTMGAT</sequence>
<feature type="compositionally biased region" description="Polar residues" evidence="1">
    <location>
        <begin position="1213"/>
        <end position="1229"/>
    </location>
</feature>
<evidence type="ECO:0000256" key="2">
    <source>
        <dbReference type="SAM" id="SignalP"/>
    </source>
</evidence>
<feature type="compositionally biased region" description="Basic and acidic residues" evidence="1">
    <location>
        <begin position="295"/>
        <end position="321"/>
    </location>
</feature>
<evidence type="ECO:0000313" key="3">
    <source>
        <dbReference type="EMBL" id="KAJ3126202.1"/>
    </source>
</evidence>
<feature type="compositionally biased region" description="Polar residues" evidence="1">
    <location>
        <begin position="765"/>
        <end position="781"/>
    </location>
</feature>
<feature type="compositionally biased region" description="Polar residues" evidence="1">
    <location>
        <begin position="1096"/>
        <end position="1109"/>
    </location>
</feature>
<protein>
    <submittedName>
        <fullName evidence="3">Uncharacterized protein</fullName>
    </submittedName>
</protein>
<feature type="compositionally biased region" description="Low complexity" evidence="1">
    <location>
        <begin position="831"/>
        <end position="867"/>
    </location>
</feature>
<feature type="signal peptide" evidence="2">
    <location>
        <begin position="1"/>
        <end position="19"/>
    </location>
</feature>
<feature type="compositionally biased region" description="Low complexity" evidence="1">
    <location>
        <begin position="1110"/>
        <end position="1129"/>
    </location>
</feature>
<feature type="region of interest" description="Disordered" evidence="1">
    <location>
        <begin position="397"/>
        <end position="468"/>
    </location>
</feature>
<feature type="compositionally biased region" description="Low complexity" evidence="1">
    <location>
        <begin position="1141"/>
        <end position="1155"/>
    </location>
</feature>
<keyword evidence="2" id="KW-0732">Signal</keyword>
<keyword evidence="4" id="KW-1185">Reference proteome</keyword>
<feature type="region of interest" description="Disordered" evidence="1">
    <location>
        <begin position="137"/>
        <end position="157"/>
    </location>
</feature>
<feature type="compositionally biased region" description="Basic and acidic residues" evidence="1">
    <location>
        <begin position="414"/>
        <end position="428"/>
    </location>
</feature>